<dbReference type="EMBL" id="KE384755">
    <property type="protein sequence ID" value="KJK74671.1"/>
    <property type="molecule type" value="Genomic_DNA"/>
</dbReference>
<gene>
    <name evidence="2" type="ORF">H634G_09982</name>
</gene>
<feature type="signal peptide" evidence="1">
    <location>
        <begin position="1"/>
        <end position="15"/>
    </location>
</feature>
<proteinExistence type="predicted"/>
<evidence type="ECO:0000313" key="2">
    <source>
        <dbReference type="EMBL" id="KJK74671.1"/>
    </source>
</evidence>
<dbReference type="Proteomes" id="UP000054544">
    <property type="component" value="Unassembled WGS sequence"/>
</dbReference>
<accession>A0A0D9NLB4</accession>
<keyword evidence="3" id="KW-1185">Reference proteome</keyword>
<evidence type="ECO:0000313" key="3">
    <source>
        <dbReference type="Proteomes" id="UP000054544"/>
    </source>
</evidence>
<sequence length="125" mass="13267">MKALPFISILTLALASPRITDTSIAPNSSTTPAPTTPGGTYCECEKPWTTKQLEEAYCATQNAVCNSGKPSTSVNSALYICLCEDPGQKYGKQLDLLCGCDKCLVVGPDFRGRCETPCHAGQCKA</sequence>
<keyword evidence="1" id="KW-0732">Signal</keyword>
<name>A0A0D9NLB4_METAN</name>
<organism evidence="2 3">
    <name type="scientific">Metarhizium anisopliae BRIP 53293</name>
    <dbReference type="NCBI Taxonomy" id="1291518"/>
    <lineage>
        <taxon>Eukaryota</taxon>
        <taxon>Fungi</taxon>
        <taxon>Dikarya</taxon>
        <taxon>Ascomycota</taxon>
        <taxon>Pezizomycotina</taxon>
        <taxon>Sordariomycetes</taxon>
        <taxon>Hypocreomycetidae</taxon>
        <taxon>Hypocreales</taxon>
        <taxon>Clavicipitaceae</taxon>
        <taxon>Metarhizium</taxon>
    </lineage>
</organism>
<evidence type="ECO:0000256" key="1">
    <source>
        <dbReference type="SAM" id="SignalP"/>
    </source>
</evidence>
<dbReference type="OrthoDB" id="4867494at2759"/>
<reference evidence="3" key="1">
    <citation type="journal article" date="2014" name="BMC Genomics">
        <title>The genome sequence of the biocontrol fungus Metarhizium anisopliae and comparative genomics of Metarhizium species.</title>
        <authorList>
            <person name="Pattemore J.A."/>
            <person name="Hane J.K."/>
            <person name="Williams A.H."/>
            <person name="Wilson B.A."/>
            <person name="Stodart B.J."/>
            <person name="Ash G.J."/>
        </authorList>
    </citation>
    <scope>NUCLEOTIDE SEQUENCE [LARGE SCALE GENOMIC DNA]</scope>
    <source>
        <strain evidence="3">BRIP 53293</strain>
    </source>
</reference>
<protein>
    <submittedName>
        <fullName evidence="2">Uncharacterized protein</fullName>
    </submittedName>
</protein>
<feature type="chain" id="PRO_5013039977" evidence="1">
    <location>
        <begin position="16"/>
        <end position="125"/>
    </location>
</feature>
<dbReference type="AlphaFoldDB" id="A0A0D9NLB4"/>